<dbReference type="Proteomes" id="UP001487740">
    <property type="component" value="Unassembled WGS sequence"/>
</dbReference>
<dbReference type="EMBL" id="JARAKH010000001">
    <property type="protein sequence ID" value="KAK8407655.1"/>
    <property type="molecule type" value="Genomic_DNA"/>
</dbReference>
<keyword evidence="3" id="KW-1185">Reference proteome</keyword>
<evidence type="ECO:0000256" key="1">
    <source>
        <dbReference type="SAM" id="MobiDB-lite"/>
    </source>
</evidence>
<evidence type="ECO:0000313" key="2">
    <source>
        <dbReference type="EMBL" id="KAK8407655.1"/>
    </source>
</evidence>
<comment type="caution">
    <text evidence="2">The sequence shown here is derived from an EMBL/GenBank/DDBJ whole genome shotgun (WGS) entry which is preliminary data.</text>
</comment>
<protein>
    <submittedName>
        <fullName evidence="2">Uncharacterized protein</fullName>
    </submittedName>
</protein>
<name>A0AAW0V8A1_SCYPA</name>
<gene>
    <name evidence="2" type="ORF">O3P69_002302</name>
</gene>
<feature type="compositionally biased region" description="Basic residues" evidence="1">
    <location>
        <begin position="89"/>
        <end position="99"/>
    </location>
</feature>
<proteinExistence type="predicted"/>
<reference evidence="2 3" key="1">
    <citation type="submission" date="2023-03" db="EMBL/GenBank/DDBJ databases">
        <title>High-quality genome of Scylla paramamosain provides insights in environmental adaptation.</title>
        <authorList>
            <person name="Zhang L."/>
        </authorList>
    </citation>
    <scope>NUCLEOTIDE SEQUENCE [LARGE SCALE GENOMIC DNA]</scope>
    <source>
        <strain evidence="2">LZ_2023a</strain>
        <tissue evidence="2">Muscle</tissue>
    </source>
</reference>
<accession>A0AAW0V8A1</accession>
<sequence>MQISSESGERLAPPSLVPPPTFSSSRPFLLFLLPASTLQGDAIVLKRGVGAGGGWATLTGGARSEAESGLGRSSARRTELGRQSVGGRRAGHTGRRGKHLSYCIAKEEQDNITNTTAS</sequence>
<dbReference type="AlphaFoldDB" id="A0AAW0V8A1"/>
<feature type="region of interest" description="Disordered" evidence="1">
    <location>
        <begin position="62"/>
        <end position="99"/>
    </location>
</feature>
<organism evidence="2 3">
    <name type="scientific">Scylla paramamosain</name>
    <name type="common">Mud crab</name>
    <dbReference type="NCBI Taxonomy" id="85552"/>
    <lineage>
        <taxon>Eukaryota</taxon>
        <taxon>Metazoa</taxon>
        <taxon>Ecdysozoa</taxon>
        <taxon>Arthropoda</taxon>
        <taxon>Crustacea</taxon>
        <taxon>Multicrustacea</taxon>
        <taxon>Malacostraca</taxon>
        <taxon>Eumalacostraca</taxon>
        <taxon>Eucarida</taxon>
        <taxon>Decapoda</taxon>
        <taxon>Pleocyemata</taxon>
        <taxon>Brachyura</taxon>
        <taxon>Eubrachyura</taxon>
        <taxon>Portunoidea</taxon>
        <taxon>Portunidae</taxon>
        <taxon>Portuninae</taxon>
        <taxon>Scylla</taxon>
    </lineage>
</organism>
<evidence type="ECO:0000313" key="3">
    <source>
        <dbReference type="Proteomes" id="UP001487740"/>
    </source>
</evidence>